<dbReference type="AlphaFoldDB" id="A0A2A6B370"/>
<protein>
    <submittedName>
        <fullName evidence="1">Uncharacterized protein</fullName>
    </submittedName>
</protein>
<name>A0A2A6B370_PRIPA</name>
<evidence type="ECO:0000313" key="2">
    <source>
        <dbReference type="Proteomes" id="UP000005239"/>
    </source>
</evidence>
<reference evidence="2" key="1">
    <citation type="journal article" date="2008" name="Nat. Genet.">
        <title>The Pristionchus pacificus genome provides a unique perspective on nematode lifestyle and parasitism.</title>
        <authorList>
            <person name="Dieterich C."/>
            <person name="Clifton S.W."/>
            <person name="Schuster L.N."/>
            <person name="Chinwalla A."/>
            <person name="Delehaunty K."/>
            <person name="Dinkelacker I."/>
            <person name="Fulton L."/>
            <person name="Fulton R."/>
            <person name="Godfrey J."/>
            <person name="Minx P."/>
            <person name="Mitreva M."/>
            <person name="Roeseler W."/>
            <person name="Tian H."/>
            <person name="Witte H."/>
            <person name="Yang S.P."/>
            <person name="Wilson R.K."/>
            <person name="Sommer R.J."/>
        </authorList>
    </citation>
    <scope>NUCLEOTIDE SEQUENCE [LARGE SCALE GENOMIC DNA]</scope>
    <source>
        <strain evidence="2">PS312</strain>
    </source>
</reference>
<dbReference type="EnsemblMetazoa" id="PPA43058.1">
    <property type="protein sequence ID" value="PPA43058.1"/>
    <property type="gene ID" value="WBGene00281427"/>
</dbReference>
<accession>A0A2A6B370</accession>
<dbReference type="Proteomes" id="UP000005239">
    <property type="component" value="Unassembled WGS sequence"/>
</dbReference>
<organism evidence="1 2">
    <name type="scientific">Pristionchus pacificus</name>
    <name type="common">Parasitic nematode worm</name>
    <dbReference type="NCBI Taxonomy" id="54126"/>
    <lineage>
        <taxon>Eukaryota</taxon>
        <taxon>Metazoa</taxon>
        <taxon>Ecdysozoa</taxon>
        <taxon>Nematoda</taxon>
        <taxon>Chromadorea</taxon>
        <taxon>Rhabditida</taxon>
        <taxon>Rhabditina</taxon>
        <taxon>Diplogasteromorpha</taxon>
        <taxon>Diplogasteroidea</taxon>
        <taxon>Neodiplogasteridae</taxon>
        <taxon>Pristionchus</taxon>
    </lineage>
</organism>
<gene>
    <name evidence="1" type="primary">WBGene00281427</name>
</gene>
<keyword evidence="2" id="KW-1185">Reference proteome</keyword>
<accession>A0A8R1Z0M8</accession>
<evidence type="ECO:0000313" key="1">
    <source>
        <dbReference type="EnsemblMetazoa" id="PPA43058.1"/>
    </source>
</evidence>
<sequence length="128" mass="14542">MASIRILALFLIVVIMIDAAMCLTQCSDDVISKVLNSANSRGGEYTCMNMDDIKSSLYRNLGPLDHLIVNLMWQLSFHSAAFGIGLLIYWFASKPARKQRTHHRHIIARYDMRNAALIAKRAALIHRR</sequence>
<proteinExistence type="predicted"/>
<reference evidence="1" key="2">
    <citation type="submission" date="2022-06" db="UniProtKB">
        <authorList>
            <consortium name="EnsemblMetazoa"/>
        </authorList>
    </citation>
    <scope>IDENTIFICATION</scope>
    <source>
        <strain evidence="1">PS312</strain>
    </source>
</reference>